<keyword evidence="2" id="KW-1185">Reference proteome</keyword>
<comment type="caution">
    <text evidence="1">The sequence shown here is derived from an EMBL/GenBank/DDBJ whole genome shotgun (WGS) entry which is preliminary data.</text>
</comment>
<sequence>MVAAGQEEGKNMHVTETIAQRFGTGRVRSAIVVGALGCAAVLGAAPSAQAGTGCTLTLCSTTVNDSAYGVTAFFNWCRGGDSTGDSTATEPKCASDGVSQKTQNLTARGGHTPYNQDWDAFRVDAGWCYKVKFVRTGQSDFTRTYDRRGKTALWVKVGDNADAHVLDQGTASCP</sequence>
<evidence type="ECO:0000313" key="2">
    <source>
        <dbReference type="Proteomes" id="UP000052982"/>
    </source>
</evidence>
<organism evidence="1 2">
    <name type="scientific">Streptomyces griseoruber</name>
    <dbReference type="NCBI Taxonomy" id="1943"/>
    <lineage>
        <taxon>Bacteria</taxon>
        <taxon>Bacillati</taxon>
        <taxon>Actinomycetota</taxon>
        <taxon>Actinomycetes</taxon>
        <taxon>Kitasatosporales</taxon>
        <taxon>Streptomycetaceae</taxon>
        <taxon>Streptomyces</taxon>
    </lineage>
</organism>
<dbReference type="EMBL" id="LMWW01000070">
    <property type="protein sequence ID" value="KUN76042.1"/>
    <property type="molecule type" value="Genomic_DNA"/>
</dbReference>
<dbReference type="Proteomes" id="UP000052982">
    <property type="component" value="Unassembled WGS sequence"/>
</dbReference>
<proteinExistence type="predicted"/>
<gene>
    <name evidence="1" type="ORF">AQJ64_39805</name>
</gene>
<protein>
    <submittedName>
        <fullName evidence="1">Uncharacterized protein</fullName>
    </submittedName>
</protein>
<dbReference type="AlphaFoldDB" id="A0A101SLD5"/>
<evidence type="ECO:0000313" key="1">
    <source>
        <dbReference type="EMBL" id="KUN76042.1"/>
    </source>
</evidence>
<name>A0A101SLD5_9ACTN</name>
<accession>A0A101SLD5</accession>
<reference evidence="1 2" key="1">
    <citation type="submission" date="2015-10" db="EMBL/GenBank/DDBJ databases">
        <title>Draft genome sequence of Streptomyces griseoruber DSM 40281, type strain for the species Streptomyces griseoruber.</title>
        <authorList>
            <person name="Ruckert C."/>
            <person name="Winkler A."/>
            <person name="Kalinowski J."/>
            <person name="Kampfer P."/>
            <person name="Glaeser S."/>
        </authorList>
    </citation>
    <scope>NUCLEOTIDE SEQUENCE [LARGE SCALE GENOMIC DNA]</scope>
    <source>
        <strain evidence="1 2">DSM 40281</strain>
    </source>
</reference>
<dbReference type="STRING" id="1943.AQJ64_39805"/>